<reference evidence="2" key="2">
    <citation type="submission" date="2025-08" db="UniProtKB">
        <authorList>
            <consortium name="Ensembl"/>
        </authorList>
    </citation>
    <scope>IDENTIFICATION</scope>
</reference>
<name>A0A8C8URJ8_PERMB</name>
<feature type="region of interest" description="Disordered" evidence="1">
    <location>
        <begin position="1"/>
        <end position="168"/>
    </location>
</feature>
<reference evidence="2" key="3">
    <citation type="submission" date="2025-09" db="UniProtKB">
        <authorList>
            <consortium name="Ensembl"/>
        </authorList>
    </citation>
    <scope>IDENTIFICATION</scope>
</reference>
<accession>A0A8C8URJ8</accession>
<sequence>MENTRARASPRPHRAQPRPRDTKAGPNPPDVWHSRGLPCLESPRQRATAESRGRSAPSPFRAGSESFKGERAPSPGHPSLNSASGLRPHSSPGPRAGALVPLPRASPEPRKRAARGTMGSAVQPHHALGSRGRPKREPGLQVPPCQAPARPGTHPSSHHDEPCGSYAA</sequence>
<keyword evidence="3" id="KW-1185">Reference proteome</keyword>
<organism evidence="2 3">
    <name type="scientific">Peromyscus maniculatus bairdii</name>
    <name type="common">Prairie deer mouse</name>
    <dbReference type="NCBI Taxonomy" id="230844"/>
    <lineage>
        <taxon>Eukaryota</taxon>
        <taxon>Metazoa</taxon>
        <taxon>Chordata</taxon>
        <taxon>Craniata</taxon>
        <taxon>Vertebrata</taxon>
        <taxon>Euteleostomi</taxon>
        <taxon>Mammalia</taxon>
        <taxon>Eutheria</taxon>
        <taxon>Euarchontoglires</taxon>
        <taxon>Glires</taxon>
        <taxon>Rodentia</taxon>
        <taxon>Myomorpha</taxon>
        <taxon>Muroidea</taxon>
        <taxon>Cricetidae</taxon>
        <taxon>Neotominae</taxon>
        <taxon>Peromyscus</taxon>
    </lineage>
</organism>
<reference evidence="2 3" key="1">
    <citation type="submission" date="2018-10" db="EMBL/GenBank/DDBJ databases">
        <title>Improved assembly of the deer mouse Peromyscus maniculatus genome.</title>
        <authorList>
            <person name="Lassance J.-M."/>
            <person name="Hoekstra H.E."/>
        </authorList>
    </citation>
    <scope>NUCLEOTIDE SEQUENCE [LARGE SCALE GENOMIC DNA]</scope>
</reference>
<dbReference type="AlphaFoldDB" id="A0A8C8URJ8"/>
<feature type="compositionally biased region" description="Basic and acidic residues" evidence="1">
    <location>
        <begin position="43"/>
        <end position="53"/>
    </location>
</feature>
<protein>
    <submittedName>
        <fullName evidence="2">Uncharacterized protein</fullName>
    </submittedName>
</protein>
<evidence type="ECO:0000256" key="1">
    <source>
        <dbReference type="SAM" id="MobiDB-lite"/>
    </source>
</evidence>
<feature type="compositionally biased region" description="Basic residues" evidence="1">
    <location>
        <begin position="8"/>
        <end position="17"/>
    </location>
</feature>
<evidence type="ECO:0000313" key="3">
    <source>
        <dbReference type="Proteomes" id="UP000694547"/>
    </source>
</evidence>
<evidence type="ECO:0000313" key="2">
    <source>
        <dbReference type="Ensembl" id="ENSPEMP00000033975.1"/>
    </source>
</evidence>
<dbReference type="Ensembl" id="ENSPEMT00000041321.1">
    <property type="protein sequence ID" value="ENSPEMP00000033975.1"/>
    <property type="gene ID" value="ENSPEMG00000025333.1"/>
</dbReference>
<proteinExistence type="predicted"/>
<dbReference type="Proteomes" id="UP000694547">
    <property type="component" value="Chromosome 14"/>
</dbReference>